<comment type="caution">
    <text evidence="1">The sequence shown here is derived from an EMBL/GenBank/DDBJ whole genome shotgun (WGS) entry which is preliminary data.</text>
</comment>
<dbReference type="RefSeq" id="WP_128388135.1">
    <property type="nucleotide sequence ID" value="NZ_SBII01000001.1"/>
</dbReference>
<dbReference type="AlphaFoldDB" id="A0A444HFA7"/>
<reference evidence="1 2" key="1">
    <citation type="submission" date="2019-01" db="EMBL/GenBank/DDBJ databases">
        <title>Flavobacterium sp. nov.,isolated from freshwater.</title>
        <authorList>
            <person name="Zhang R."/>
            <person name="Du Z.-J."/>
        </authorList>
    </citation>
    <scope>NUCLEOTIDE SEQUENCE [LARGE SCALE GENOMIC DNA]</scope>
    <source>
        <strain evidence="1 2">1E403</strain>
    </source>
</reference>
<evidence type="ECO:0000313" key="1">
    <source>
        <dbReference type="EMBL" id="RWX03579.1"/>
    </source>
</evidence>
<protein>
    <recommendedName>
        <fullName evidence="3">EVE domain-containing protein</fullName>
    </recommendedName>
</protein>
<dbReference type="EMBL" id="SBII01000001">
    <property type="protein sequence ID" value="RWX03579.1"/>
    <property type="molecule type" value="Genomic_DNA"/>
</dbReference>
<evidence type="ECO:0000313" key="2">
    <source>
        <dbReference type="Proteomes" id="UP000287527"/>
    </source>
</evidence>
<organism evidence="1 2">
    <name type="scientific">Flavobacterium cerinum</name>
    <dbReference type="NCBI Taxonomy" id="2502784"/>
    <lineage>
        <taxon>Bacteria</taxon>
        <taxon>Pseudomonadati</taxon>
        <taxon>Bacteroidota</taxon>
        <taxon>Flavobacteriia</taxon>
        <taxon>Flavobacteriales</taxon>
        <taxon>Flavobacteriaceae</taxon>
        <taxon>Flavobacterium</taxon>
    </lineage>
</organism>
<dbReference type="SUPFAM" id="SSF88697">
    <property type="entry name" value="PUA domain-like"/>
    <property type="match status" value="1"/>
</dbReference>
<sequence length="147" mass="16809">MRAFLFAWNPDKWEWPDLEQDVKDLAETGIFVDAWSCASHKAVREGDKAYLIKLGKEPKGIMGSGFISSEPFIGENHRGQPRMRILVNFDRLLDPYKEEILALDVLKSGALASQHWSTQSSGIAIKPDLVHELESVWLDFLKDKLRR</sequence>
<gene>
    <name evidence="1" type="ORF">EPI11_01230</name>
</gene>
<dbReference type="InterPro" id="IPR015947">
    <property type="entry name" value="PUA-like_sf"/>
</dbReference>
<proteinExistence type="predicted"/>
<dbReference type="Proteomes" id="UP000287527">
    <property type="component" value="Unassembled WGS sequence"/>
</dbReference>
<evidence type="ECO:0008006" key="3">
    <source>
        <dbReference type="Google" id="ProtNLM"/>
    </source>
</evidence>
<keyword evidence="2" id="KW-1185">Reference proteome</keyword>
<dbReference type="OrthoDB" id="9779761at2"/>
<name>A0A444HFA7_9FLAO</name>
<accession>A0A444HFA7</accession>